<dbReference type="Gene3D" id="1.10.600.10">
    <property type="entry name" value="Farnesyl Diphosphate Synthase"/>
    <property type="match status" value="2"/>
</dbReference>
<evidence type="ECO:0000256" key="2">
    <source>
        <dbReference type="ARBA" id="ARBA00022723"/>
    </source>
</evidence>
<proteinExistence type="predicted"/>
<protein>
    <submittedName>
        <fullName evidence="5">Uncharacterized protein</fullName>
    </submittedName>
</protein>
<keyword evidence="3" id="KW-0460">Magnesium</keyword>
<reference evidence="5 6" key="1">
    <citation type="submission" date="2021-07" db="EMBL/GenBank/DDBJ databases">
        <title>The Aristolochia fimbriata genome: insights into angiosperm evolution, floral development and chemical biosynthesis.</title>
        <authorList>
            <person name="Jiao Y."/>
        </authorList>
    </citation>
    <scope>NUCLEOTIDE SEQUENCE [LARGE SCALE GENOMIC DNA]</scope>
    <source>
        <strain evidence="5">IBCAS-2021</strain>
        <tissue evidence="5">Leaf</tissue>
    </source>
</reference>
<dbReference type="Proteomes" id="UP000825729">
    <property type="component" value="Unassembled WGS sequence"/>
</dbReference>
<evidence type="ECO:0000256" key="4">
    <source>
        <dbReference type="SAM" id="MobiDB-lite"/>
    </source>
</evidence>
<organism evidence="5 6">
    <name type="scientific">Aristolochia fimbriata</name>
    <name type="common">White veined hardy Dutchman's pipe vine</name>
    <dbReference type="NCBI Taxonomy" id="158543"/>
    <lineage>
        <taxon>Eukaryota</taxon>
        <taxon>Viridiplantae</taxon>
        <taxon>Streptophyta</taxon>
        <taxon>Embryophyta</taxon>
        <taxon>Tracheophyta</taxon>
        <taxon>Spermatophyta</taxon>
        <taxon>Magnoliopsida</taxon>
        <taxon>Magnoliidae</taxon>
        <taxon>Piperales</taxon>
        <taxon>Aristolochiaceae</taxon>
        <taxon>Aristolochia</taxon>
    </lineage>
</organism>
<dbReference type="EMBL" id="JAINDJ010000006">
    <property type="protein sequence ID" value="KAG9443528.1"/>
    <property type="molecule type" value="Genomic_DNA"/>
</dbReference>
<dbReference type="AlphaFoldDB" id="A0AAV7E3V5"/>
<comment type="cofactor">
    <cofactor evidence="1">
        <name>Mg(2+)</name>
        <dbReference type="ChEBI" id="CHEBI:18420"/>
    </cofactor>
</comment>
<evidence type="ECO:0000313" key="6">
    <source>
        <dbReference type="Proteomes" id="UP000825729"/>
    </source>
</evidence>
<dbReference type="SUPFAM" id="SSF48576">
    <property type="entry name" value="Terpenoid synthases"/>
    <property type="match status" value="1"/>
</dbReference>
<dbReference type="GO" id="GO:0004659">
    <property type="term" value="F:prenyltransferase activity"/>
    <property type="evidence" value="ECO:0007669"/>
    <property type="project" value="TreeGrafter"/>
</dbReference>
<dbReference type="GO" id="GO:0046872">
    <property type="term" value="F:metal ion binding"/>
    <property type="evidence" value="ECO:0007669"/>
    <property type="project" value="UniProtKB-KW"/>
</dbReference>
<gene>
    <name evidence="5" type="ORF">H6P81_014868</name>
</gene>
<dbReference type="PANTHER" id="PTHR43281">
    <property type="entry name" value="FARNESYL DIPHOSPHATE SYNTHASE"/>
    <property type="match status" value="1"/>
</dbReference>
<sequence>MAASLSSFCPVPHPRFLSKPISRPRPSSLGALASSKMDNEPYWVSINADITAYLKLRLPTGSVPLVLHQSVHHLVSTTPPTLAPALCVAACEVVGGHRSTSLAVASALRLMHVASFTHHNLHNFPSLPANIALLSGDAILPLGYELAAGAVHDGEVDPERALRVIAEIAHAMGAKGAIHVGEKKEGALFPCGAACGAILGGAEEERIEKLRRLGFYTGMLLLGVTGRRGIKSHEKGSSSCPGDVVPKTAEGLRSLALMELKGLQSRATASDALSGCWVRENRLLLEVEKLRILVKEILCITIYYYYKDQNIIQQTQRGSFIISCLLAGIFKGLLALRISMASVNGNAPSWADQWGAGGTADGGTETKKAGKDGNKKMAEVKAAASAGLSKAKAAATVGAQKVKTGTSVGMKWVKAQYQKRSSK</sequence>
<evidence type="ECO:0000256" key="3">
    <source>
        <dbReference type="ARBA" id="ARBA00022842"/>
    </source>
</evidence>
<dbReference type="InterPro" id="IPR008949">
    <property type="entry name" value="Isoprenoid_synthase_dom_sf"/>
</dbReference>
<evidence type="ECO:0000256" key="1">
    <source>
        <dbReference type="ARBA" id="ARBA00001946"/>
    </source>
</evidence>
<keyword evidence="6" id="KW-1185">Reference proteome</keyword>
<comment type="caution">
    <text evidence="5">The sequence shown here is derived from an EMBL/GenBank/DDBJ whole genome shotgun (WGS) entry which is preliminary data.</text>
</comment>
<name>A0AAV7E3V5_ARIFI</name>
<feature type="compositionally biased region" description="Basic and acidic residues" evidence="4">
    <location>
        <begin position="364"/>
        <end position="374"/>
    </location>
</feature>
<feature type="region of interest" description="Disordered" evidence="4">
    <location>
        <begin position="354"/>
        <end position="374"/>
    </location>
</feature>
<keyword evidence="2" id="KW-0479">Metal-binding</keyword>
<dbReference type="PANTHER" id="PTHR43281:SF6">
    <property type="entry name" value="HETERODIMERIC GERANYLGERANYL PYROPHOSPHATE SYNTHASE SMALL SUBUNIT, CHLOROPLASTIC-LIKE"/>
    <property type="match status" value="1"/>
</dbReference>
<accession>A0AAV7E3V5</accession>
<evidence type="ECO:0000313" key="5">
    <source>
        <dbReference type="EMBL" id="KAG9443528.1"/>
    </source>
</evidence>